<dbReference type="PROSITE" id="PS00893">
    <property type="entry name" value="NUDIX_BOX"/>
    <property type="match status" value="1"/>
</dbReference>
<evidence type="ECO:0000259" key="4">
    <source>
        <dbReference type="PROSITE" id="PS51462"/>
    </source>
</evidence>
<feature type="domain" description="Nudix hydrolase" evidence="4">
    <location>
        <begin position="71"/>
        <end position="212"/>
    </location>
</feature>
<evidence type="ECO:0000313" key="5">
    <source>
        <dbReference type="EMBL" id="TWH67304.1"/>
    </source>
</evidence>
<dbReference type="AlphaFoldDB" id="A0A562I9J4"/>
<dbReference type="Gene3D" id="3.90.79.10">
    <property type="entry name" value="Nucleoside Triphosphate Pyrophosphohydrolase"/>
    <property type="match status" value="1"/>
</dbReference>
<name>A0A562I9J4_MICOL</name>
<proteinExistence type="inferred from homology"/>
<dbReference type="GO" id="GO:0016787">
    <property type="term" value="F:hydrolase activity"/>
    <property type="evidence" value="ECO:0007669"/>
    <property type="project" value="UniProtKB-KW"/>
</dbReference>
<dbReference type="PANTHER" id="PTHR43736:SF1">
    <property type="entry name" value="DIHYDRONEOPTERIN TRIPHOSPHATE DIPHOSPHATASE"/>
    <property type="match status" value="1"/>
</dbReference>
<evidence type="ECO:0000256" key="3">
    <source>
        <dbReference type="RuleBase" id="RU003476"/>
    </source>
</evidence>
<dbReference type="RefSeq" id="WP_145774190.1">
    <property type="nucleotide sequence ID" value="NZ_BAAATQ010000231.1"/>
</dbReference>
<reference evidence="5 6" key="1">
    <citation type="submission" date="2019-07" db="EMBL/GenBank/DDBJ databases">
        <title>R&amp;d 2014.</title>
        <authorList>
            <person name="Klenk H.-P."/>
        </authorList>
    </citation>
    <scope>NUCLEOTIDE SEQUENCE [LARGE SCALE GENOMIC DNA]</scope>
    <source>
        <strain evidence="5 6">DSM 43868</strain>
    </source>
</reference>
<dbReference type="EMBL" id="VLKE01000001">
    <property type="protein sequence ID" value="TWH67304.1"/>
    <property type="molecule type" value="Genomic_DNA"/>
</dbReference>
<accession>A0A562I9J4</accession>
<dbReference type="PANTHER" id="PTHR43736">
    <property type="entry name" value="ADP-RIBOSE PYROPHOSPHATASE"/>
    <property type="match status" value="1"/>
</dbReference>
<keyword evidence="2 3" id="KW-0378">Hydrolase</keyword>
<comment type="caution">
    <text evidence="5">The sequence shown here is derived from an EMBL/GenBank/DDBJ whole genome shotgun (WGS) entry which is preliminary data.</text>
</comment>
<organism evidence="5 6">
    <name type="scientific">Micromonospora olivasterospora</name>
    <dbReference type="NCBI Taxonomy" id="1880"/>
    <lineage>
        <taxon>Bacteria</taxon>
        <taxon>Bacillati</taxon>
        <taxon>Actinomycetota</taxon>
        <taxon>Actinomycetes</taxon>
        <taxon>Micromonosporales</taxon>
        <taxon>Micromonosporaceae</taxon>
        <taxon>Micromonospora</taxon>
    </lineage>
</organism>
<evidence type="ECO:0000256" key="2">
    <source>
        <dbReference type="ARBA" id="ARBA00022801"/>
    </source>
</evidence>
<gene>
    <name evidence="5" type="ORF">JD77_02278</name>
</gene>
<evidence type="ECO:0000256" key="1">
    <source>
        <dbReference type="ARBA" id="ARBA00005582"/>
    </source>
</evidence>
<dbReference type="SUPFAM" id="SSF55811">
    <property type="entry name" value="Nudix"/>
    <property type="match status" value="1"/>
</dbReference>
<dbReference type="InterPro" id="IPR020476">
    <property type="entry name" value="Nudix_hydrolase"/>
</dbReference>
<dbReference type="Pfam" id="PF00293">
    <property type="entry name" value="NUDIX"/>
    <property type="match status" value="1"/>
</dbReference>
<dbReference type="InterPro" id="IPR000086">
    <property type="entry name" value="NUDIX_hydrolase_dom"/>
</dbReference>
<keyword evidence="6" id="KW-1185">Reference proteome</keyword>
<dbReference type="InterPro" id="IPR020084">
    <property type="entry name" value="NUDIX_hydrolase_CS"/>
</dbReference>
<dbReference type="PRINTS" id="PR00502">
    <property type="entry name" value="NUDIXFAMILY"/>
</dbReference>
<protein>
    <submittedName>
        <fullName evidence="5">ADP-ribose pyrophosphatase YjhB (NUDIX family)</fullName>
    </submittedName>
</protein>
<evidence type="ECO:0000313" key="6">
    <source>
        <dbReference type="Proteomes" id="UP000319825"/>
    </source>
</evidence>
<dbReference type="Proteomes" id="UP000319825">
    <property type="component" value="Unassembled WGS sequence"/>
</dbReference>
<dbReference type="OrthoDB" id="9761969at2"/>
<sequence>MSAHTFTHPSVLAGIAAGASWADPEMVPTRIDWARRQARAAIPFDVIDGRPVNPCERTAVRYGRNELGHWGEQLCADALVIATDAIGHRYVLMVERGDGHGWALPGGYVDPGEDPTDAAVRELAEETGLTVNPTDPWVTTLPARYVPDPRASDEAWMVTVATRFDLGTFPDWSQMPKVTGADDARRAAWVFADTYFELRRELACTYAGTVFRAHRALLADVLAAR</sequence>
<comment type="similarity">
    <text evidence="1 3">Belongs to the Nudix hydrolase family.</text>
</comment>
<dbReference type="PROSITE" id="PS51462">
    <property type="entry name" value="NUDIX"/>
    <property type="match status" value="1"/>
</dbReference>
<dbReference type="InterPro" id="IPR015797">
    <property type="entry name" value="NUDIX_hydrolase-like_dom_sf"/>
</dbReference>